<reference evidence="2 3" key="1">
    <citation type="submission" date="2013-11" db="EMBL/GenBank/DDBJ databases">
        <title>Genome sequencing of Stegodyphus mimosarum.</title>
        <authorList>
            <person name="Bechsgaard J."/>
        </authorList>
    </citation>
    <scope>NUCLEOTIDE SEQUENCE [LARGE SCALE GENOMIC DNA]</scope>
</reference>
<feature type="non-terminal residue" evidence="2">
    <location>
        <position position="100"/>
    </location>
</feature>
<feature type="region of interest" description="Disordered" evidence="1">
    <location>
        <begin position="16"/>
        <end position="58"/>
    </location>
</feature>
<evidence type="ECO:0000256" key="1">
    <source>
        <dbReference type="SAM" id="MobiDB-lite"/>
    </source>
</evidence>
<proteinExistence type="predicted"/>
<gene>
    <name evidence="2" type="ORF">X975_07238</name>
</gene>
<dbReference type="AlphaFoldDB" id="A0A087URK2"/>
<keyword evidence="3" id="KW-1185">Reference proteome</keyword>
<dbReference type="Proteomes" id="UP000054359">
    <property type="component" value="Unassembled WGS sequence"/>
</dbReference>
<feature type="compositionally biased region" description="Polar residues" evidence="1">
    <location>
        <begin position="16"/>
        <end position="34"/>
    </location>
</feature>
<accession>A0A087URK2</accession>
<protein>
    <submittedName>
        <fullName evidence="2">Uncharacterized protein</fullName>
    </submittedName>
</protein>
<evidence type="ECO:0000313" key="2">
    <source>
        <dbReference type="EMBL" id="KFM79991.1"/>
    </source>
</evidence>
<sequence>MGMGCPFHCAGNRATSTLPTSSKMQVKDSTASQQKRGKKSKIYSLAEERQDENEPEEGHLSLKILATAVSVLTSPPANLLWISLKKILLSKDPALWTAVK</sequence>
<evidence type="ECO:0000313" key="3">
    <source>
        <dbReference type="Proteomes" id="UP000054359"/>
    </source>
</evidence>
<name>A0A087URK2_STEMI</name>
<dbReference type="OrthoDB" id="6434822at2759"/>
<dbReference type="EMBL" id="KK121214">
    <property type="protein sequence ID" value="KFM79991.1"/>
    <property type="molecule type" value="Genomic_DNA"/>
</dbReference>
<dbReference type="OMA" id="HHDENEP"/>
<organism evidence="2 3">
    <name type="scientific">Stegodyphus mimosarum</name>
    <name type="common">African social velvet spider</name>
    <dbReference type="NCBI Taxonomy" id="407821"/>
    <lineage>
        <taxon>Eukaryota</taxon>
        <taxon>Metazoa</taxon>
        <taxon>Ecdysozoa</taxon>
        <taxon>Arthropoda</taxon>
        <taxon>Chelicerata</taxon>
        <taxon>Arachnida</taxon>
        <taxon>Araneae</taxon>
        <taxon>Araneomorphae</taxon>
        <taxon>Entelegynae</taxon>
        <taxon>Eresoidea</taxon>
        <taxon>Eresidae</taxon>
        <taxon>Stegodyphus</taxon>
    </lineage>
</organism>